<sequence>MNHSMKKTVWQNYVSYLLPTVIGMVTYSLYCLADVLFVSLGEGSNGLAALNISLPIFTIYSALAILIGVGASITIGVLKGEGNLDGAHKTLTMAISTVTLLGTLFTLLSILFTKELALLLGADTTILKDVIGYLIPVCYGVLFYMLAGSLTVLVRSDGNPKLVMVAGMTGNLINIILDYIFIIPLGWGTFGAGLATAIGFTISMCILWLHFIMKKNTVHFTKSYFDINLFIRMIKNGLGASLLEISTGVTIFLINLALMKVSGATAVAIFSVISNIAFIAKGLFGGMAQASQPIISLNFGLKNFGVMKLANNYAMWVAGSAGLISFILLDLFSRPIISALVSTDPQVIEQGALAIRLYFFAFAFTGFNTVLMYYFQSIECSFYSTIMAFLRGIGLIFILLLILPHFLGEAGIWLVLPVTELIIFAVFFSVKQLYSNRHLNHTLDVSA</sequence>
<gene>
    <name evidence="8" type="ORF">PBV87_00435</name>
</gene>
<reference evidence="8" key="1">
    <citation type="journal article" date="2023" name="Int. J. Syst. Evol. Microbiol.">
        <title>&lt;i&gt;Holtiella tumoricola&lt;/i&gt; gen. nov. sp. nov., isolated from a human clinical sample.</title>
        <authorList>
            <person name="Allen-Vercoe E."/>
            <person name="Daigneault M.C."/>
            <person name="Vancuren S.J."/>
            <person name="Cochrane K."/>
            <person name="O'Neal L.L."/>
            <person name="Sankaranarayanan K."/>
            <person name="Lawson P.A."/>
        </authorList>
    </citation>
    <scope>NUCLEOTIDE SEQUENCE</scope>
    <source>
        <strain evidence="8">CC70A</strain>
    </source>
</reference>
<dbReference type="Pfam" id="PF01554">
    <property type="entry name" value="MatE"/>
    <property type="match status" value="2"/>
</dbReference>
<feature type="transmembrane region" description="Helical" evidence="7">
    <location>
        <begin position="133"/>
        <end position="155"/>
    </location>
</feature>
<evidence type="ECO:0000256" key="1">
    <source>
        <dbReference type="ARBA" id="ARBA00004651"/>
    </source>
</evidence>
<keyword evidence="9" id="KW-1185">Reference proteome</keyword>
<keyword evidence="6 7" id="KW-0472">Membrane</keyword>
<keyword evidence="4 7" id="KW-0812">Transmembrane</keyword>
<evidence type="ECO:0000256" key="5">
    <source>
        <dbReference type="ARBA" id="ARBA00022989"/>
    </source>
</evidence>
<keyword evidence="5 7" id="KW-1133">Transmembrane helix</keyword>
<evidence type="ECO:0000256" key="3">
    <source>
        <dbReference type="ARBA" id="ARBA00022475"/>
    </source>
</evidence>
<keyword evidence="3" id="KW-1003">Cell membrane</keyword>
<dbReference type="PIRSF" id="PIRSF006603">
    <property type="entry name" value="DinF"/>
    <property type="match status" value="1"/>
</dbReference>
<feature type="transmembrane region" description="Helical" evidence="7">
    <location>
        <begin position="189"/>
        <end position="212"/>
    </location>
</feature>
<feature type="transmembrane region" description="Helical" evidence="7">
    <location>
        <begin position="233"/>
        <end position="258"/>
    </location>
</feature>
<dbReference type="GO" id="GO:0015297">
    <property type="term" value="F:antiporter activity"/>
    <property type="evidence" value="ECO:0007669"/>
    <property type="project" value="InterPro"/>
</dbReference>
<evidence type="ECO:0000256" key="2">
    <source>
        <dbReference type="ARBA" id="ARBA00022448"/>
    </source>
</evidence>
<dbReference type="RefSeq" id="WP_271010738.1">
    <property type="nucleotide sequence ID" value="NZ_JAQIFT010000004.1"/>
</dbReference>
<feature type="transmembrane region" description="Helical" evidence="7">
    <location>
        <begin position="57"/>
        <end position="78"/>
    </location>
</feature>
<comment type="caution">
    <text evidence="8">The sequence shown here is derived from an EMBL/GenBank/DDBJ whole genome shotgun (WGS) entry which is preliminary data.</text>
</comment>
<dbReference type="InterPro" id="IPR051327">
    <property type="entry name" value="MATE_MepA_subfamily"/>
</dbReference>
<protein>
    <submittedName>
        <fullName evidence="8">MATE family efflux transporter</fullName>
    </submittedName>
</protein>
<feature type="transmembrane region" description="Helical" evidence="7">
    <location>
        <begin position="353"/>
        <end position="375"/>
    </location>
</feature>
<organism evidence="8 9">
    <name type="scientific">Holtiella tumoricola</name>
    <dbReference type="NCBI Taxonomy" id="3018743"/>
    <lineage>
        <taxon>Bacteria</taxon>
        <taxon>Bacillati</taxon>
        <taxon>Bacillota</taxon>
        <taxon>Clostridia</taxon>
        <taxon>Lachnospirales</taxon>
        <taxon>Cellulosilyticaceae</taxon>
        <taxon>Holtiella</taxon>
    </lineage>
</organism>
<dbReference type="GO" id="GO:0042910">
    <property type="term" value="F:xenobiotic transmembrane transporter activity"/>
    <property type="evidence" value="ECO:0007669"/>
    <property type="project" value="InterPro"/>
</dbReference>
<dbReference type="InterPro" id="IPR002528">
    <property type="entry name" value="MATE_fam"/>
</dbReference>
<dbReference type="PANTHER" id="PTHR43823:SF3">
    <property type="entry name" value="MULTIDRUG EXPORT PROTEIN MEPA"/>
    <property type="match status" value="1"/>
</dbReference>
<name>A0AA42IYJ6_9FIRM</name>
<evidence type="ECO:0000256" key="4">
    <source>
        <dbReference type="ARBA" id="ARBA00022692"/>
    </source>
</evidence>
<dbReference type="AlphaFoldDB" id="A0AA42IYJ6"/>
<dbReference type="Proteomes" id="UP001169242">
    <property type="component" value="Unassembled WGS sequence"/>
</dbReference>
<dbReference type="EMBL" id="JAQIFT010000004">
    <property type="protein sequence ID" value="MDA3729980.1"/>
    <property type="molecule type" value="Genomic_DNA"/>
</dbReference>
<evidence type="ECO:0000313" key="8">
    <source>
        <dbReference type="EMBL" id="MDA3729980.1"/>
    </source>
</evidence>
<proteinExistence type="predicted"/>
<feature type="transmembrane region" description="Helical" evidence="7">
    <location>
        <begin position="313"/>
        <end position="333"/>
    </location>
</feature>
<keyword evidence="2" id="KW-0813">Transport</keyword>
<evidence type="ECO:0000256" key="7">
    <source>
        <dbReference type="SAM" id="Phobius"/>
    </source>
</evidence>
<dbReference type="GO" id="GO:0005886">
    <property type="term" value="C:plasma membrane"/>
    <property type="evidence" value="ECO:0007669"/>
    <property type="project" value="UniProtKB-SubCell"/>
</dbReference>
<feature type="transmembrane region" description="Helical" evidence="7">
    <location>
        <begin position="12"/>
        <end position="37"/>
    </location>
</feature>
<feature type="transmembrane region" description="Helical" evidence="7">
    <location>
        <begin position="410"/>
        <end position="430"/>
    </location>
</feature>
<feature type="transmembrane region" description="Helical" evidence="7">
    <location>
        <begin position="382"/>
        <end position="404"/>
    </location>
</feature>
<feature type="transmembrane region" description="Helical" evidence="7">
    <location>
        <begin position="90"/>
        <end position="113"/>
    </location>
</feature>
<evidence type="ECO:0000313" key="9">
    <source>
        <dbReference type="Proteomes" id="UP001169242"/>
    </source>
</evidence>
<dbReference type="PANTHER" id="PTHR43823">
    <property type="entry name" value="SPORULATION PROTEIN YKVU"/>
    <property type="match status" value="1"/>
</dbReference>
<evidence type="ECO:0000256" key="6">
    <source>
        <dbReference type="ARBA" id="ARBA00023136"/>
    </source>
</evidence>
<accession>A0AA42IYJ6</accession>
<feature type="transmembrane region" description="Helical" evidence="7">
    <location>
        <begin position="162"/>
        <end position="183"/>
    </location>
</feature>
<comment type="subcellular location">
    <subcellularLocation>
        <location evidence="1">Cell membrane</location>
        <topology evidence="1">Multi-pass membrane protein</topology>
    </subcellularLocation>
</comment>
<feature type="transmembrane region" description="Helical" evidence="7">
    <location>
        <begin position="264"/>
        <end position="284"/>
    </location>
</feature>
<dbReference type="InterPro" id="IPR048279">
    <property type="entry name" value="MdtK-like"/>
</dbReference>